<proteinExistence type="predicted"/>
<accession>A0AAN6EPT8</accession>
<evidence type="ECO:0000259" key="2">
    <source>
        <dbReference type="Pfam" id="PF26534"/>
    </source>
</evidence>
<feature type="domain" description="NTF2-like" evidence="2">
    <location>
        <begin position="98"/>
        <end position="234"/>
    </location>
</feature>
<organism evidence="3 4">
    <name type="scientific">Exophiala dermatitidis</name>
    <name type="common">Black yeast-like fungus</name>
    <name type="synonym">Wangiella dermatitidis</name>
    <dbReference type="NCBI Taxonomy" id="5970"/>
    <lineage>
        <taxon>Eukaryota</taxon>
        <taxon>Fungi</taxon>
        <taxon>Dikarya</taxon>
        <taxon>Ascomycota</taxon>
        <taxon>Pezizomycotina</taxon>
        <taxon>Eurotiomycetes</taxon>
        <taxon>Chaetothyriomycetidae</taxon>
        <taxon>Chaetothyriales</taxon>
        <taxon>Herpotrichiellaceae</taxon>
        <taxon>Exophiala</taxon>
    </lineage>
</organism>
<dbReference type="EMBL" id="JAJGCB010000014">
    <property type="protein sequence ID" value="KAJ8989317.1"/>
    <property type="molecule type" value="Genomic_DNA"/>
</dbReference>
<dbReference type="Proteomes" id="UP001161757">
    <property type="component" value="Unassembled WGS sequence"/>
</dbReference>
<name>A0AAN6EPT8_EXODE</name>
<dbReference type="InterPro" id="IPR058645">
    <property type="entry name" value="NTF2-like_dom_7"/>
</dbReference>
<gene>
    <name evidence="3" type="ORF">HRR80_006558</name>
</gene>
<dbReference type="AlphaFoldDB" id="A0AAN6EPT8"/>
<dbReference type="Pfam" id="PF26534">
    <property type="entry name" value="NTF2_7"/>
    <property type="match status" value="1"/>
</dbReference>
<feature type="signal peptide" evidence="1">
    <location>
        <begin position="1"/>
        <end position="21"/>
    </location>
</feature>
<reference evidence="3" key="1">
    <citation type="submission" date="2023-01" db="EMBL/GenBank/DDBJ databases">
        <title>Exophiala dermititidis isolated from Cystic Fibrosis Patient.</title>
        <authorList>
            <person name="Kurbessoian T."/>
            <person name="Crocker A."/>
            <person name="Murante D."/>
            <person name="Hogan D.A."/>
            <person name="Stajich J.E."/>
        </authorList>
    </citation>
    <scope>NUCLEOTIDE SEQUENCE</scope>
    <source>
        <strain evidence="3">Ex8</strain>
    </source>
</reference>
<comment type="caution">
    <text evidence="3">The sequence shown here is derived from an EMBL/GenBank/DDBJ whole genome shotgun (WGS) entry which is preliminary data.</text>
</comment>
<evidence type="ECO:0000313" key="4">
    <source>
        <dbReference type="Proteomes" id="UP001161757"/>
    </source>
</evidence>
<evidence type="ECO:0000256" key="1">
    <source>
        <dbReference type="SAM" id="SignalP"/>
    </source>
</evidence>
<keyword evidence="1" id="KW-0732">Signal</keyword>
<protein>
    <recommendedName>
        <fullName evidence="2">NTF2-like domain-containing protein</fullName>
    </recommendedName>
</protein>
<feature type="chain" id="PRO_5042995224" description="NTF2-like domain-containing protein" evidence="1">
    <location>
        <begin position="22"/>
        <end position="245"/>
    </location>
</feature>
<evidence type="ECO:0000313" key="3">
    <source>
        <dbReference type="EMBL" id="KAJ8989317.1"/>
    </source>
</evidence>
<sequence length="245" mass="25361">MPSTMKALLFTLATSLTFANANPFLEARGVCNADNCARAITGTGAQQPLATRQADCSAFMSPIPTPTVPTYASACGGSVRYSSACSCLGYTAPTHTACLSPAQATSIVNTFASLLTAPQAADFASKANALLADSFTDTSGSINLLASQNISGVTFPSKAAFLAGQGAQPPIPTVTTLDIFYTCNKIAWRWVGKGIGSGQYEVKGIDTFTITPSGQISEVYAEFNSGAWLADIGNPQCSKSNQTSH</sequence>